<dbReference type="Gene3D" id="3.30.70.1060">
    <property type="entry name" value="Dimeric alpha+beta barrel"/>
    <property type="match status" value="1"/>
</dbReference>
<evidence type="ECO:0000313" key="3">
    <source>
        <dbReference type="EMBL" id="RVU95266.1"/>
    </source>
</evidence>
<protein>
    <recommendedName>
        <fullName evidence="2">YCII-related domain-containing protein</fullName>
    </recommendedName>
</protein>
<name>A0A437UNX6_ENTAV</name>
<reference evidence="3 4" key="1">
    <citation type="submission" date="2018-12" db="EMBL/GenBank/DDBJ databases">
        <title>A novel vanA-carrying plasmid in a clinical isolate of Enterococcus avium.</title>
        <authorList>
            <person name="Bernasconi O.J."/>
            <person name="Luzzaro F."/>
            <person name="Endimiani A."/>
        </authorList>
    </citation>
    <scope>NUCLEOTIDE SEQUENCE [LARGE SCALE GENOMIC DNA]</scope>
    <source>
        <strain evidence="3 4">LC0559/18</strain>
    </source>
</reference>
<gene>
    <name evidence="3" type="ORF">EK398_10750</name>
</gene>
<accession>A0A437UNX6</accession>
<evidence type="ECO:0000313" key="4">
    <source>
        <dbReference type="Proteomes" id="UP000288388"/>
    </source>
</evidence>
<dbReference type="RefSeq" id="WP_127979061.1">
    <property type="nucleotide sequence ID" value="NZ_JARPWG010000060.1"/>
</dbReference>
<dbReference type="InterPro" id="IPR005545">
    <property type="entry name" value="YCII"/>
</dbReference>
<evidence type="ECO:0000259" key="2">
    <source>
        <dbReference type="Pfam" id="PF03795"/>
    </source>
</evidence>
<proteinExistence type="inferred from homology"/>
<evidence type="ECO:0000256" key="1">
    <source>
        <dbReference type="ARBA" id="ARBA00007689"/>
    </source>
</evidence>
<comment type="similarity">
    <text evidence="1">Belongs to the YciI family.</text>
</comment>
<dbReference type="InterPro" id="IPR011008">
    <property type="entry name" value="Dimeric_a/b-barrel"/>
</dbReference>
<feature type="domain" description="YCII-related" evidence="2">
    <location>
        <begin position="19"/>
        <end position="91"/>
    </location>
</feature>
<dbReference type="EMBL" id="RYZS01000001">
    <property type="protein sequence ID" value="RVU95266.1"/>
    <property type="molecule type" value="Genomic_DNA"/>
</dbReference>
<comment type="caution">
    <text evidence="3">The sequence shown here is derived from an EMBL/GenBank/DDBJ whole genome shotgun (WGS) entry which is preliminary data.</text>
</comment>
<dbReference type="Proteomes" id="UP000288388">
    <property type="component" value="Unassembled WGS sequence"/>
</dbReference>
<dbReference type="Pfam" id="PF03795">
    <property type="entry name" value="YCII"/>
    <property type="match status" value="1"/>
</dbReference>
<dbReference type="AlphaFoldDB" id="A0A437UNX6"/>
<dbReference type="SUPFAM" id="SSF54909">
    <property type="entry name" value="Dimeric alpha+beta barrel"/>
    <property type="match status" value="1"/>
</dbReference>
<organism evidence="3 4">
    <name type="scientific">Enterococcus avium</name>
    <name type="common">Streptococcus avium</name>
    <dbReference type="NCBI Taxonomy" id="33945"/>
    <lineage>
        <taxon>Bacteria</taxon>
        <taxon>Bacillati</taxon>
        <taxon>Bacillota</taxon>
        <taxon>Bacilli</taxon>
        <taxon>Lactobacillales</taxon>
        <taxon>Enterococcaceae</taxon>
        <taxon>Enterococcus</taxon>
    </lineage>
</organism>
<sequence>MKSGKTLFVRIDFKNGEDEVSEKVAIDSAAYLKQLSEERYLTAGVFGDMTTEIIDGAMIVFEAENLAEAQAISDADPVIQSGLYHYELKQWHVMIASAEK</sequence>